<evidence type="ECO:0000256" key="4">
    <source>
        <dbReference type="PROSITE-ProRule" id="PRU00169"/>
    </source>
</evidence>
<organism evidence="9 10">
    <name type="scientific">Clostridium mobile</name>
    <dbReference type="NCBI Taxonomy" id="2841512"/>
    <lineage>
        <taxon>Bacteria</taxon>
        <taxon>Bacillati</taxon>
        <taxon>Bacillota</taxon>
        <taxon>Clostridia</taxon>
        <taxon>Eubacteriales</taxon>
        <taxon>Clostridiaceae</taxon>
        <taxon>Clostridium</taxon>
    </lineage>
</organism>
<evidence type="ECO:0000313" key="9">
    <source>
        <dbReference type="EMBL" id="MBU5483846.1"/>
    </source>
</evidence>
<dbReference type="PROSITE" id="PS50110">
    <property type="entry name" value="RESPONSE_REGULATORY"/>
    <property type="match status" value="1"/>
</dbReference>
<evidence type="ECO:0000256" key="5">
    <source>
        <dbReference type="PROSITE-ProRule" id="PRU01091"/>
    </source>
</evidence>
<gene>
    <name evidence="9" type="ORF">KQI86_05840</name>
</gene>
<evidence type="ECO:0000256" key="3">
    <source>
        <dbReference type="ARBA" id="ARBA00023163"/>
    </source>
</evidence>
<dbReference type="Proteomes" id="UP000726170">
    <property type="component" value="Unassembled WGS sequence"/>
</dbReference>
<reference evidence="9 10" key="1">
    <citation type="submission" date="2021-06" db="EMBL/GenBank/DDBJ databases">
        <authorList>
            <person name="Sun Q."/>
            <person name="Li D."/>
        </authorList>
    </citation>
    <scope>NUCLEOTIDE SEQUENCE [LARGE SCALE GENOMIC DNA]</scope>
    <source>
        <strain evidence="9 10">MSJ-11</strain>
    </source>
</reference>
<accession>A0ABS6EF54</accession>
<name>A0ABS6EF54_9CLOT</name>
<feature type="domain" description="Response regulatory" evidence="7">
    <location>
        <begin position="4"/>
        <end position="116"/>
    </location>
</feature>
<evidence type="ECO:0000256" key="2">
    <source>
        <dbReference type="ARBA" id="ARBA00023125"/>
    </source>
</evidence>
<dbReference type="SMART" id="SM00448">
    <property type="entry name" value="REC"/>
    <property type="match status" value="1"/>
</dbReference>
<keyword evidence="2 5" id="KW-0238">DNA-binding</keyword>
<dbReference type="CDD" id="cd17574">
    <property type="entry name" value="REC_OmpR"/>
    <property type="match status" value="1"/>
</dbReference>
<keyword evidence="3" id="KW-0804">Transcription</keyword>
<dbReference type="PANTHER" id="PTHR48111:SF2">
    <property type="entry name" value="RESPONSE REGULATOR SAER"/>
    <property type="match status" value="1"/>
</dbReference>
<dbReference type="Pfam" id="PF00486">
    <property type="entry name" value="Trans_reg_C"/>
    <property type="match status" value="1"/>
</dbReference>
<dbReference type="PANTHER" id="PTHR48111">
    <property type="entry name" value="REGULATOR OF RPOS"/>
    <property type="match status" value="1"/>
</dbReference>
<keyword evidence="10" id="KW-1185">Reference proteome</keyword>
<keyword evidence="1" id="KW-0805">Transcription regulation</keyword>
<feature type="domain" description="OmpR/PhoB-type" evidence="8">
    <location>
        <begin position="127"/>
        <end position="226"/>
    </location>
</feature>
<dbReference type="Pfam" id="PF00072">
    <property type="entry name" value="Response_reg"/>
    <property type="match status" value="1"/>
</dbReference>
<dbReference type="EMBL" id="JAHLQF010000001">
    <property type="protein sequence ID" value="MBU5483846.1"/>
    <property type="molecule type" value="Genomic_DNA"/>
</dbReference>
<evidence type="ECO:0000256" key="1">
    <source>
        <dbReference type="ARBA" id="ARBA00023015"/>
    </source>
</evidence>
<dbReference type="PROSITE" id="PS51755">
    <property type="entry name" value="OMPR_PHOB"/>
    <property type="match status" value="1"/>
</dbReference>
<evidence type="ECO:0000259" key="8">
    <source>
        <dbReference type="PROSITE" id="PS51755"/>
    </source>
</evidence>
<evidence type="ECO:0000259" key="6">
    <source>
        <dbReference type="PROSITE" id="PS50035"/>
    </source>
</evidence>
<dbReference type="RefSeq" id="WP_216438227.1">
    <property type="nucleotide sequence ID" value="NZ_JAHLQF010000001.1"/>
</dbReference>
<proteinExistence type="predicted"/>
<dbReference type="CDD" id="cd00383">
    <property type="entry name" value="trans_reg_C"/>
    <property type="match status" value="1"/>
</dbReference>
<comment type="caution">
    <text evidence="9">The sequence shown here is derived from an EMBL/GenBank/DDBJ whole genome shotgun (WGS) entry which is preliminary data.</text>
</comment>
<sequence>MYEKILIVDDEEHIISFIKDALLDEGYKVFTAENGDEAIESVKIKPDLILLDIMMPGKDGFKVCESIRNIVDCPIIFLSARGEEGDKIKGLMLGGDDYIVKPFSIRELKARASAHLRREKRAINNNPSRLYFKELSIDLLSREVYIGNEIINTTKREFDIIELLSLHPGQVFSREQIYEKIWGYEGEGDSSNVAEHVKNIRQKISALSSKTDYIVTVWGVGYKWERFN</sequence>
<feature type="domain" description="PLD phosphodiesterase" evidence="6">
    <location>
        <begin position="1"/>
        <end position="27"/>
    </location>
</feature>
<dbReference type="InterPro" id="IPR001736">
    <property type="entry name" value="PLipase_D/transphosphatidylase"/>
</dbReference>
<feature type="modified residue" description="4-aspartylphosphate" evidence="4">
    <location>
        <position position="52"/>
    </location>
</feature>
<evidence type="ECO:0000313" key="10">
    <source>
        <dbReference type="Proteomes" id="UP000726170"/>
    </source>
</evidence>
<dbReference type="InterPro" id="IPR039420">
    <property type="entry name" value="WalR-like"/>
</dbReference>
<dbReference type="SMART" id="SM00862">
    <property type="entry name" value="Trans_reg_C"/>
    <property type="match status" value="1"/>
</dbReference>
<dbReference type="InterPro" id="IPR001789">
    <property type="entry name" value="Sig_transdc_resp-reg_receiver"/>
</dbReference>
<keyword evidence="4" id="KW-0597">Phosphoprotein</keyword>
<evidence type="ECO:0000259" key="7">
    <source>
        <dbReference type="PROSITE" id="PS50110"/>
    </source>
</evidence>
<protein>
    <submittedName>
        <fullName evidence="9">Response regulator transcription factor</fullName>
    </submittedName>
</protein>
<dbReference type="PROSITE" id="PS50035">
    <property type="entry name" value="PLD"/>
    <property type="match status" value="1"/>
</dbReference>
<dbReference type="InterPro" id="IPR001867">
    <property type="entry name" value="OmpR/PhoB-type_DNA-bd"/>
</dbReference>
<feature type="DNA-binding region" description="OmpR/PhoB-type" evidence="5">
    <location>
        <begin position="127"/>
        <end position="226"/>
    </location>
</feature>